<evidence type="ECO:0000256" key="6">
    <source>
        <dbReference type="SAM" id="MobiDB-lite"/>
    </source>
</evidence>
<evidence type="ECO:0000259" key="7">
    <source>
        <dbReference type="PROSITE" id="PS50950"/>
    </source>
</evidence>
<dbReference type="InterPro" id="IPR026521">
    <property type="entry name" value="THAP2"/>
</dbReference>
<protein>
    <submittedName>
        <fullName evidence="8">THAP domain-containing protein 2</fullName>
    </submittedName>
</protein>
<keyword evidence="1" id="KW-0479">Metal-binding</keyword>
<gene>
    <name evidence="8" type="primary">THAP2</name>
</gene>
<keyword evidence="3" id="KW-0862">Zinc</keyword>
<evidence type="ECO:0000256" key="1">
    <source>
        <dbReference type="ARBA" id="ARBA00022723"/>
    </source>
</evidence>
<evidence type="ECO:0000256" key="5">
    <source>
        <dbReference type="PROSITE-ProRule" id="PRU00309"/>
    </source>
</evidence>
<dbReference type="SMART" id="SM00692">
    <property type="entry name" value="DM3"/>
    <property type="match status" value="1"/>
</dbReference>
<organism evidence="8">
    <name type="scientific">Caligus clemensi</name>
    <name type="common">Sea louse</name>
    <dbReference type="NCBI Taxonomy" id="344056"/>
    <lineage>
        <taxon>Eukaryota</taxon>
        <taxon>Metazoa</taxon>
        <taxon>Ecdysozoa</taxon>
        <taxon>Arthropoda</taxon>
        <taxon>Crustacea</taxon>
        <taxon>Multicrustacea</taxon>
        <taxon>Hexanauplia</taxon>
        <taxon>Copepoda</taxon>
        <taxon>Siphonostomatoida</taxon>
        <taxon>Caligidae</taxon>
        <taxon>Caligus</taxon>
    </lineage>
</organism>
<feature type="domain" description="THAP-type" evidence="7">
    <location>
        <begin position="1"/>
        <end position="78"/>
    </location>
</feature>
<sequence length="199" mass="23260">MSCAAFGCKNQCSPKSDVSFHRFPRDPELRQEWVRNLKKADFTPKEHSRICSEHFTPECFNRTLNVVRLRDNALPTIFKGLPKHLQEEVAKTRRKRKSPKYRPSFSSKAKRPPQPQLHISFFDAANNIQLDHSYSLPSSSQLIKRELQVQIDTISELSRRSKQYRQKQNQLAKRVARLVCIIKDLRSKGTRLKRKSSKT</sequence>
<dbReference type="SMART" id="SM00980">
    <property type="entry name" value="THAP"/>
    <property type="match status" value="1"/>
</dbReference>
<dbReference type="AlphaFoldDB" id="C1C0H7"/>
<accession>C1C0H7</accession>
<dbReference type="PANTHER" id="PTHR47696:SF1">
    <property type="entry name" value="THAP DOMAIN-CONTAINING PROTEIN 2"/>
    <property type="match status" value="1"/>
</dbReference>
<evidence type="ECO:0000256" key="2">
    <source>
        <dbReference type="ARBA" id="ARBA00022771"/>
    </source>
</evidence>
<name>C1C0H7_CALCM</name>
<dbReference type="InterPro" id="IPR006612">
    <property type="entry name" value="THAP_Znf"/>
</dbReference>
<dbReference type="GO" id="GO:0003677">
    <property type="term" value="F:DNA binding"/>
    <property type="evidence" value="ECO:0007669"/>
    <property type="project" value="UniProtKB-UniRule"/>
</dbReference>
<evidence type="ECO:0000256" key="3">
    <source>
        <dbReference type="ARBA" id="ARBA00022833"/>
    </source>
</evidence>
<dbReference type="GO" id="GO:0008270">
    <property type="term" value="F:zinc ion binding"/>
    <property type="evidence" value="ECO:0007669"/>
    <property type="project" value="UniProtKB-KW"/>
</dbReference>
<dbReference type="Pfam" id="PF05485">
    <property type="entry name" value="THAP"/>
    <property type="match status" value="1"/>
</dbReference>
<evidence type="ECO:0000256" key="4">
    <source>
        <dbReference type="ARBA" id="ARBA00023125"/>
    </source>
</evidence>
<dbReference type="InterPro" id="IPR038441">
    <property type="entry name" value="THAP_Znf_sf"/>
</dbReference>
<dbReference type="PROSITE" id="PS50950">
    <property type="entry name" value="ZF_THAP"/>
    <property type="match status" value="1"/>
</dbReference>
<dbReference type="PANTHER" id="PTHR47696">
    <property type="entry name" value="THAP DOMAIN-CONTAINING PROTEIN 2"/>
    <property type="match status" value="1"/>
</dbReference>
<dbReference type="Gene3D" id="6.20.210.20">
    <property type="entry name" value="THAP domain"/>
    <property type="match status" value="1"/>
</dbReference>
<reference evidence="8" key="1">
    <citation type="submission" date="2009-03" db="EMBL/GenBank/DDBJ databases">
        <title>Caligus clemensi ESTs and full-length cDNAs.</title>
        <authorList>
            <person name="Yasuike M."/>
            <person name="von Schalburg K."/>
            <person name="Cooper G."/>
            <person name="Leong J."/>
            <person name="Jones S.R.M."/>
            <person name="Koop B.F."/>
        </authorList>
    </citation>
    <scope>NUCLEOTIDE SEQUENCE</scope>
    <source>
        <tissue evidence="8">Whole</tissue>
    </source>
</reference>
<dbReference type="SUPFAM" id="SSF57716">
    <property type="entry name" value="Glucocorticoid receptor-like (DNA-binding domain)"/>
    <property type="match status" value="1"/>
</dbReference>
<keyword evidence="2 5" id="KW-0863">Zinc-finger</keyword>
<proteinExistence type="evidence at transcript level"/>
<dbReference type="EMBL" id="BT080356">
    <property type="protein sequence ID" value="ACO14780.1"/>
    <property type="molecule type" value="mRNA"/>
</dbReference>
<feature type="region of interest" description="Disordered" evidence="6">
    <location>
        <begin position="88"/>
        <end position="116"/>
    </location>
</feature>
<evidence type="ECO:0000313" key="8">
    <source>
        <dbReference type="EMBL" id="ACO14780.1"/>
    </source>
</evidence>
<keyword evidence="4 5" id="KW-0238">DNA-binding</keyword>